<gene>
    <name evidence="1" type="ORF">RPE78_11800</name>
</gene>
<dbReference type="Proteomes" id="UP001623290">
    <property type="component" value="Chromosome"/>
</dbReference>
<organism evidence="1 2">
    <name type="scientific">Thioclava litoralis</name>
    <dbReference type="NCBI Taxonomy" id="3076557"/>
    <lineage>
        <taxon>Bacteria</taxon>
        <taxon>Pseudomonadati</taxon>
        <taxon>Pseudomonadota</taxon>
        <taxon>Alphaproteobacteria</taxon>
        <taxon>Rhodobacterales</taxon>
        <taxon>Paracoccaceae</taxon>
        <taxon>Thioclava</taxon>
    </lineage>
</organism>
<reference evidence="1 2" key="1">
    <citation type="submission" date="2023-09" db="EMBL/GenBank/DDBJ databases">
        <title>Thioclava shenzhenensis sp. nov., a multidrug resistant bacteria-antagonizing species isolated from coastal seawater.</title>
        <authorList>
            <person name="Long M."/>
        </authorList>
    </citation>
    <scope>NUCLEOTIDE SEQUENCE [LARGE SCALE GENOMIC DNA]</scope>
    <source>
        <strain evidence="1 2">FTW29</strain>
    </source>
</reference>
<evidence type="ECO:0000313" key="2">
    <source>
        <dbReference type="Proteomes" id="UP001623290"/>
    </source>
</evidence>
<dbReference type="RefSeq" id="WP_406720654.1">
    <property type="nucleotide sequence ID" value="NZ_CP135443.1"/>
</dbReference>
<proteinExistence type="predicted"/>
<keyword evidence="2" id="KW-1185">Reference proteome</keyword>
<accession>A0ABZ1DZD0</accession>
<name>A0ABZ1DZD0_9RHOB</name>
<evidence type="ECO:0000313" key="1">
    <source>
        <dbReference type="EMBL" id="WRY33357.1"/>
    </source>
</evidence>
<sequence length="77" mass="8678">MQVAYTFVCLDASGNRYTVQAWRARVMRTLPSGRDLSLGGPVKYTLEDGTKVIQKADGAYLVERVPTIEIFRDRRAV</sequence>
<protein>
    <submittedName>
        <fullName evidence="1">Uncharacterized protein</fullName>
    </submittedName>
</protein>
<dbReference type="EMBL" id="CP135443">
    <property type="protein sequence ID" value="WRY33357.1"/>
    <property type="molecule type" value="Genomic_DNA"/>
</dbReference>